<dbReference type="InterPro" id="IPR014777">
    <property type="entry name" value="4pyrrole_Mease_sub1"/>
</dbReference>
<organism evidence="2 3">
    <name type="scientific">Pseudoxanthomonas composti</name>
    <dbReference type="NCBI Taxonomy" id="2137479"/>
    <lineage>
        <taxon>Bacteria</taxon>
        <taxon>Pseudomonadati</taxon>
        <taxon>Pseudomonadota</taxon>
        <taxon>Gammaproteobacteria</taxon>
        <taxon>Lysobacterales</taxon>
        <taxon>Lysobacteraceae</taxon>
        <taxon>Pseudoxanthomonas</taxon>
    </lineage>
</organism>
<dbReference type="Pfam" id="PF00590">
    <property type="entry name" value="TP_methylase"/>
    <property type="match status" value="1"/>
</dbReference>
<sequence length="261" mass="28815">MTPGALVCVGVGITLGAHIGARSRAYIERADVVFCALSDSLVEAWVSSMNKDVRSLQGYYREGASRRRSYDEMVEAVLFEVRLGRKVCMALYGHPGVFAVIAHEAIRRARDEGFSALMEAGVSSEDCLYADLGIDPADQGCQHYEATQFMIYQRLIDPTAYLVLWQIGLAGDRTLARRSVRAEHLALLVGKLEHLYPLQHVVTLYEAATTAIAEPRIRRVALADLASQEIGMAETLVVPPSQGMRADMAMMQRLEALDRLN</sequence>
<comment type="caution">
    <text evidence="2">The sequence shown here is derived from an EMBL/GenBank/DDBJ whole genome shotgun (WGS) entry which is preliminary data.</text>
</comment>
<name>A0A4Q1JYE7_9GAMM</name>
<dbReference type="SUPFAM" id="SSF53790">
    <property type="entry name" value="Tetrapyrrole methylase"/>
    <property type="match status" value="1"/>
</dbReference>
<dbReference type="CDD" id="cd19916">
    <property type="entry name" value="OphMA_like"/>
    <property type="match status" value="1"/>
</dbReference>
<evidence type="ECO:0000313" key="2">
    <source>
        <dbReference type="EMBL" id="RXR07183.1"/>
    </source>
</evidence>
<feature type="domain" description="Tetrapyrrole methylase" evidence="1">
    <location>
        <begin position="6"/>
        <end position="222"/>
    </location>
</feature>
<dbReference type="Proteomes" id="UP000289784">
    <property type="component" value="Unassembled WGS sequence"/>
</dbReference>
<keyword evidence="3" id="KW-1185">Reference proteome</keyword>
<dbReference type="RefSeq" id="WP_129469998.1">
    <property type="nucleotide sequence ID" value="NZ_SAWZ01000002.1"/>
</dbReference>
<dbReference type="InterPro" id="IPR000878">
    <property type="entry name" value="4pyrrol_Mease"/>
</dbReference>
<proteinExistence type="predicted"/>
<evidence type="ECO:0000313" key="3">
    <source>
        <dbReference type="Proteomes" id="UP000289784"/>
    </source>
</evidence>
<dbReference type="GO" id="GO:0008168">
    <property type="term" value="F:methyltransferase activity"/>
    <property type="evidence" value="ECO:0007669"/>
    <property type="project" value="InterPro"/>
</dbReference>
<accession>A0A4Q1JYE7</accession>
<dbReference type="Gene3D" id="3.40.1010.10">
    <property type="entry name" value="Cobalt-precorrin-4 Transmethylase, Domain 1"/>
    <property type="match status" value="1"/>
</dbReference>
<dbReference type="EMBL" id="SAWZ01000002">
    <property type="protein sequence ID" value="RXR07183.1"/>
    <property type="molecule type" value="Genomic_DNA"/>
</dbReference>
<evidence type="ECO:0000259" key="1">
    <source>
        <dbReference type="Pfam" id="PF00590"/>
    </source>
</evidence>
<gene>
    <name evidence="2" type="ORF">EPA99_04485</name>
</gene>
<reference evidence="2 3" key="1">
    <citation type="submission" date="2019-01" db="EMBL/GenBank/DDBJ databases">
        <title>Pseudoxanthomonas composti sp. nov., isolated from compost.</title>
        <authorList>
            <person name="Yang G."/>
        </authorList>
    </citation>
    <scope>NUCLEOTIDE SEQUENCE [LARGE SCALE GENOMIC DNA]</scope>
    <source>
        <strain evidence="2 3">GSS15</strain>
    </source>
</reference>
<dbReference type="InterPro" id="IPR035996">
    <property type="entry name" value="4pyrrol_Methylase_sf"/>
</dbReference>
<protein>
    <recommendedName>
        <fullName evidence="1">Tetrapyrrole methylase domain-containing protein</fullName>
    </recommendedName>
</protein>
<dbReference type="OrthoDB" id="1459304at2"/>
<dbReference type="AlphaFoldDB" id="A0A4Q1JYE7"/>